<evidence type="ECO:0000256" key="1">
    <source>
        <dbReference type="ARBA" id="ARBA00004651"/>
    </source>
</evidence>
<feature type="domain" description="Membrane insertase YidC/Oxa/ALB C-terminal" evidence="11">
    <location>
        <begin position="26"/>
        <end position="225"/>
    </location>
</feature>
<organism evidence="12 13">
    <name type="scientific">Candidatus Collierbacteria bacterium RIFOXYA2_FULL_46_10</name>
    <dbReference type="NCBI Taxonomy" id="1817726"/>
    <lineage>
        <taxon>Bacteria</taxon>
        <taxon>Candidatus Collieribacteriota</taxon>
    </lineage>
</organism>
<reference evidence="12 13" key="1">
    <citation type="journal article" date="2016" name="Nat. Commun.">
        <title>Thousands of microbial genomes shed light on interconnected biogeochemical processes in an aquifer system.</title>
        <authorList>
            <person name="Anantharaman K."/>
            <person name="Brown C.T."/>
            <person name="Hug L.A."/>
            <person name="Sharon I."/>
            <person name="Castelle C.J."/>
            <person name="Probst A.J."/>
            <person name="Thomas B.C."/>
            <person name="Singh A."/>
            <person name="Wilkins M.J."/>
            <person name="Karaoz U."/>
            <person name="Brodie E.L."/>
            <person name="Williams K.H."/>
            <person name="Hubbard S.S."/>
            <person name="Banfield J.F."/>
        </authorList>
    </citation>
    <scope>NUCLEOTIDE SEQUENCE [LARGE SCALE GENOMIC DNA]</scope>
</reference>
<evidence type="ECO:0000313" key="13">
    <source>
        <dbReference type="Proteomes" id="UP000176191"/>
    </source>
</evidence>
<dbReference type="InterPro" id="IPR001708">
    <property type="entry name" value="YidC/ALB3/OXA1/COX18"/>
</dbReference>
<dbReference type="CDD" id="cd20070">
    <property type="entry name" value="5TM_YidC_Alb3"/>
    <property type="match status" value="1"/>
</dbReference>
<dbReference type="InterPro" id="IPR047196">
    <property type="entry name" value="YidC_ALB_C"/>
</dbReference>
<evidence type="ECO:0000256" key="9">
    <source>
        <dbReference type="RuleBase" id="RU003945"/>
    </source>
</evidence>
<dbReference type="GO" id="GO:0051205">
    <property type="term" value="P:protein insertion into membrane"/>
    <property type="evidence" value="ECO:0007669"/>
    <property type="project" value="TreeGrafter"/>
</dbReference>
<evidence type="ECO:0000256" key="8">
    <source>
        <dbReference type="ARBA" id="ARBA00023186"/>
    </source>
</evidence>
<keyword evidence="4 9" id="KW-0812">Transmembrane</keyword>
<evidence type="ECO:0000256" key="4">
    <source>
        <dbReference type="ARBA" id="ARBA00022692"/>
    </source>
</evidence>
<proteinExistence type="inferred from homology"/>
<dbReference type="InterPro" id="IPR028055">
    <property type="entry name" value="YidC/Oxa/ALB_C"/>
</dbReference>
<evidence type="ECO:0000259" key="11">
    <source>
        <dbReference type="Pfam" id="PF02096"/>
    </source>
</evidence>
<dbReference type="GO" id="GO:0032977">
    <property type="term" value="F:membrane insertase activity"/>
    <property type="evidence" value="ECO:0007669"/>
    <property type="project" value="InterPro"/>
</dbReference>
<evidence type="ECO:0000256" key="2">
    <source>
        <dbReference type="ARBA" id="ARBA00022448"/>
    </source>
</evidence>
<protein>
    <recommendedName>
        <fullName evidence="11">Membrane insertase YidC/Oxa/ALB C-terminal domain-containing protein</fullName>
    </recommendedName>
</protein>
<name>A0A1F5F3I0_9BACT</name>
<keyword evidence="2" id="KW-0813">Transport</keyword>
<keyword evidence="5" id="KW-0653">Protein transport</keyword>
<keyword evidence="7 10" id="KW-0472">Membrane</keyword>
<comment type="similarity">
    <text evidence="9">Belongs to the OXA1/ALB3/YidC family.</text>
</comment>
<evidence type="ECO:0000256" key="6">
    <source>
        <dbReference type="ARBA" id="ARBA00022989"/>
    </source>
</evidence>
<dbReference type="PANTHER" id="PTHR12428:SF65">
    <property type="entry name" value="CYTOCHROME C OXIDASE ASSEMBLY PROTEIN COX18, MITOCHONDRIAL"/>
    <property type="match status" value="1"/>
</dbReference>
<feature type="transmembrane region" description="Helical" evidence="10">
    <location>
        <begin position="88"/>
        <end position="111"/>
    </location>
</feature>
<keyword evidence="8" id="KW-0143">Chaperone</keyword>
<dbReference type="Proteomes" id="UP000176191">
    <property type="component" value="Unassembled WGS sequence"/>
</dbReference>
<sequence length="244" mass="27370">MYQQFIYQPILQTLLWFYQVTGHNLGIAIILLTLLVRGVLIPFTLPQLKSAKKMASLKPELDALKKKHGSDPKLFQQKQLEFYKAHGVNPAAGCLPFIAQFVVLIALYQVFMHTLGGNGMGDINSTFLLWDLKNKDTTYILPILAGLLQLVTSMALLPAIENQPEKRPGTKEQKQDVAEMATSMQQQMVFMMPIMTVIFSLQFPSGLALYWVITTAFSLTQQLVVSGPGGLLVYLKKIRKLINK</sequence>
<dbReference type="NCBIfam" id="TIGR03592">
    <property type="entry name" value="yidC_oxa1_cterm"/>
    <property type="match status" value="1"/>
</dbReference>
<evidence type="ECO:0000313" key="12">
    <source>
        <dbReference type="EMBL" id="OGD74126.1"/>
    </source>
</evidence>
<dbReference type="PANTHER" id="PTHR12428">
    <property type="entry name" value="OXA1"/>
    <property type="match status" value="1"/>
</dbReference>
<evidence type="ECO:0000256" key="3">
    <source>
        <dbReference type="ARBA" id="ARBA00022475"/>
    </source>
</evidence>
<feature type="transmembrane region" description="Helical" evidence="10">
    <location>
        <begin position="139"/>
        <end position="160"/>
    </location>
</feature>
<evidence type="ECO:0000256" key="10">
    <source>
        <dbReference type="SAM" id="Phobius"/>
    </source>
</evidence>
<dbReference type="EMBL" id="MFAK01000040">
    <property type="protein sequence ID" value="OGD74126.1"/>
    <property type="molecule type" value="Genomic_DNA"/>
</dbReference>
<dbReference type="Pfam" id="PF02096">
    <property type="entry name" value="60KD_IMP"/>
    <property type="match status" value="1"/>
</dbReference>
<comment type="subcellular location">
    <subcellularLocation>
        <location evidence="1">Cell membrane</location>
        <topology evidence="1">Multi-pass membrane protein</topology>
    </subcellularLocation>
    <subcellularLocation>
        <location evidence="9">Membrane</location>
        <topology evidence="9">Multi-pass membrane protein</topology>
    </subcellularLocation>
</comment>
<keyword evidence="3" id="KW-1003">Cell membrane</keyword>
<feature type="transmembrane region" description="Helical" evidence="10">
    <location>
        <begin position="189"/>
        <end position="213"/>
    </location>
</feature>
<dbReference type="AlphaFoldDB" id="A0A1F5F3I0"/>
<dbReference type="GO" id="GO:0005886">
    <property type="term" value="C:plasma membrane"/>
    <property type="evidence" value="ECO:0007669"/>
    <property type="project" value="UniProtKB-SubCell"/>
</dbReference>
<evidence type="ECO:0000256" key="5">
    <source>
        <dbReference type="ARBA" id="ARBA00022927"/>
    </source>
</evidence>
<evidence type="ECO:0000256" key="7">
    <source>
        <dbReference type="ARBA" id="ARBA00023136"/>
    </source>
</evidence>
<comment type="caution">
    <text evidence="12">The sequence shown here is derived from an EMBL/GenBank/DDBJ whole genome shotgun (WGS) entry which is preliminary data.</text>
</comment>
<keyword evidence="6 10" id="KW-1133">Transmembrane helix</keyword>
<gene>
    <name evidence="12" type="ORF">A2228_03090</name>
</gene>
<dbReference type="GO" id="GO:0015031">
    <property type="term" value="P:protein transport"/>
    <property type="evidence" value="ECO:0007669"/>
    <property type="project" value="UniProtKB-KW"/>
</dbReference>
<accession>A0A1F5F3I0</accession>